<feature type="compositionally biased region" description="Basic residues" evidence="1">
    <location>
        <begin position="262"/>
        <end position="271"/>
    </location>
</feature>
<feature type="region of interest" description="Disordered" evidence="1">
    <location>
        <begin position="221"/>
        <end position="271"/>
    </location>
</feature>
<dbReference type="OrthoDB" id="6372253at2"/>
<proteinExistence type="predicted"/>
<organism evidence="2 3">
    <name type="scientific">Ohtaekwangia koreensis</name>
    <dbReference type="NCBI Taxonomy" id="688867"/>
    <lineage>
        <taxon>Bacteria</taxon>
        <taxon>Pseudomonadati</taxon>
        <taxon>Bacteroidota</taxon>
        <taxon>Cytophagia</taxon>
        <taxon>Cytophagales</taxon>
        <taxon>Fulvivirgaceae</taxon>
        <taxon>Ohtaekwangia</taxon>
    </lineage>
</organism>
<evidence type="ECO:0000313" key="2">
    <source>
        <dbReference type="EMBL" id="SKC85184.1"/>
    </source>
</evidence>
<protein>
    <recommendedName>
        <fullName evidence="4">DUF3945 domain-containing protein</fullName>
    </recommendedName>
</protein>
<accession>A0A1T5MB19</accession>
<dbReference type="EMBL" id="FUZU01000004">
    <property type="protein sequence ID" value="SKC85184.1"/>
    <property type="molecule type" value="Genomic_DNA"/>
</dbReference>
<evidence type="ECO:0000313" key="3">
    <source>
        <dbReference type="Proteomes" id="UP000190961"/>
    </source>
</evidence>
<dbReference type="AlphaFoldDB" id="A0A1T5MB19"/>
<feature type="compositionally biased region" description="Basic and acidic residues" evidence="1">
    <location>
        <begin position="224"/>
        <end position="261"/>
    </location>
</feature>
<name>A0A1T5MB19_9BACT</name>
<reference evidence="2 3" key="1">
    <citation type="submission" date="2017-02" db="EMBL/GenBank/DDBJ databases">
        <authorList>
            <person name="Peterson S.W."/>
        </authorList>
    </citation>
    <scope>NUCLEOTIDE SEQUENCE [LARGE SCALE GENOMIC DNA]</scope>
    <source>
        <strain evidence="2 3">DSM 25262</strain>
    </source>
</reference>
<evidence type="ECO:0000256" key="1">
    <source>
        <dbReference type="SAM" id="MobiDB-lite"/>
    </source>
</evidence>
<dbReference type="RefSeq" id="WP_079689385.1">
    <property type="nucleotide sequence ID" value="NZ_FUZU01000004.1"/>
</dbReference>
<sequence>MNEQNAEFLKERLFYLGFGDKLNAELEKNMKAGKEQFQLPFQGEFSKGEKKDVVDYQVDFSKSKQGDMYFVNKYQATLKNEDPEKEKSQTFYINKGNGVTAKEAYNMLDGRAVNKKLMDREDNPYQAWLQINFKEKDDNGHHKLNRYHTAYGFDLEKSIGKHPIKELTDPEQKASVMKGLEKGNLQPVTFQRDGKEEKMFLEANPKDRNVIVYDSSMKKQFQGVKEHKGEKADVSKSQDDNSSEKKKSDKKDILEEPDAKEKKSKGRKMSV</sequence>
<evidence type="ECO:0008006" key="4">
    <source>
        <dbReference type="Google" id="ProtNLM"/>
    </source>
</evidence>
<gene>
    <name evidence="2" type="ORF">SAMN05660236_4850</name>
</gene>
<dbReference type="Proteomes" id="UP000190961">
    <property type="component" value="Unassembled WGS sequence"/>
</dbReference>
<keyword evidence="3" id="KW-1185">Reference proteome</keyword>